<keyword evidence="6 10" id="KW-0378">Hydrolase</keyword>
<keyword evidence="4 9" id="KW-0479">Metal-binding</keyword>
<dbReference type="SUPFAM" id="SSF54060">
    <property type="entry name" value="His-Me finger endonucleases"/>
    <property type="match status" value="1"/>
</dbReference>
<feature type="domain" description="ENPP1-3/EXOG-like endonuclease/phosphodiesterase" evidence="11">
    <location>
        <begin position="24"/>
        <end position="230"/>
    </location>
</feature>
<evidence type="ECO:0000256" key="7">
    <source>
        <dbReference type="ARBA" id="ARBA00022842"/>
    </source>
</evidence>
<evidence type="ECO:0000256" key="3">
    <source>
        <dbReference type="ARBA" id="ARBA00022722"/>
    </source>
</evidence>
<dbReference type="InterPro" id="IPR020821">
    <property type="entry name" value="ENPP1-3/EXOG-like_nuc-like"/>
</dbReference>
<dbReference type="InterPro" id="IPR001604">
    <property type="entry name" value="Endo_G_ENPP1-like_dom"/>
</dbReference>
<dbReference type="SMART" id="SM00892">
    <property type="entry name" value="Endonuclease_NS"/>
    <property type="match status" value="1"/>
</dbReference>
<evidence type="ECO:0000259" key="12">
    <source>
        <dbReference type="SMART" id="SM00892"/>
    </source>
</evidence>
<evidence type="ECO:0000256" key="10">
    <source>
        <dbReference type="RuleBase" id="RU366055"/>
    </source>
</evidence>
<dbReference type="InterPro" id="IPR040255">
    <property type="entry name" value="Non-specific_endonuclease"/>
</dbReference>
<evidence type="ECO:0000256" key="1">
    <source>
        <dbReference type="ARBA" id="ARBA00001946"/>
    </source>
</evidence>
<keyword evidence="14" id="KW-1185">Reference proteome</keyword>
<reference evidence="13 14" key="1">
    <citation type="submission" date="2019-10" db="EMBL/GenBank/DDBJ databases">
        <title>Prolixibacter strains distinguished by the presence of nitrate reductase genes were adept at nitrate-dependent anaerobic corrosion of metallic iron and carbon steel.</title>
        <authorList>
            <person name="Iino T."/>
            <person name="Shono N."/>
            <person name="Ito K."/>
            <person name="Nakamura R."/>
            <person name="Sueoka K."/>
            <person name="Harayama S."/>
            <person name="Ohkuma M."/>
        </authorList>
    </citation>
    <scope>NUCLEOTIDE SEQUENCE [LARGE SCALE GENOMIC DNA]</scope>
    <source>
        <strain evidence="13 14">JCM 13498</strain>
    </source>
</reference>
<dbReference type="GO" id="GO:0046872">
    <property type="term" value="F:metal ion binding"/>
    <property type="evidence" value="ECO:0007669"/>
    <property type="project" value="UniProtKB-KW"/>
</dbReference>
<dbReference type="InterPro" id="IPR044929">
    <property type="entry name" value="DNA/RNA_non-sp_Endonuclease_sf"/>
</dbReference>
<dbReference type="Gene3D" id="3.40.570.10">
    <property type="entry name" value="Extracellular Endonuclease, subunit A"/>
    <property type="match status" value="1"/>
</dbReference>
<keyword evidence="7" id="KW-0460">Magnesium</keyword>
<gene>
    <name evidence="13" type="ORF">PbJCM13498_27110</name>
</gene>
<dbReference type="PROSITE" id="PS01070">
    <property type="entry name" value="NUCLEASE_NON_SPEC"/>
    <property type="match status" value="1"/>
</dbReference>
<sequence>MIDLPSLRKETRYGAPAADQILFNRYYVTGYSYYFRQPKWTLEIVNPPVINAEPEGVARSDNFRPDYRIPQMFRADLVDFKSSGFDRGHMVPSADQRGLDIQNSETFLLTNMSPQKPGLNRHIWRKLENEVRVLNNEEDILETYVVTGPVFNFDLPVSVIGTNDSNDVTIPVPHAYFKSILTEDKRGNLRMWSFMMKNEGSDQPLSDFLVPTAKVERYAGIKLWDRLVGSEIEKEKSQVRPMW</sequence>
<evidence type="ECO:0000256" key="5">
    <source>
        <dbReference type="ARBA" id="ARBA00022759"/>
    </source>
</evidence>
<feature type="domain" description="DNA/RNA non-specific endonuclease/pyrophosphatase/phosphodiesterase" evidence="12">
    <location>
        <begin position="23"/>
        <end position="230"/>
    </location>
</feature>
<evidence type="ECO:0000256" key="6">
    <source>
        <dbReference type="ARBA" id="ARBA00022801"/>
    </source>
</evidence>
<evidence type="ECO:0000256" key="4">
    <source>
        <dbReference type="ARBA" id="ARBA00022723"/>
    </source>
</evidence>
<organism evidence="13 14">
    <name type="scientific">Prolixibacter bellariivorans</name>
    <dbReference type="NCBI Taxonomy" id="314319"/>
    <lineage>
        <taxon>Bacteria</taxon>
        <taxon>Pseudomonadati</taxon>
        <taxon>Bacteroidota</taxon>
        <taxon>Bacteroidia</taxon>
        <taxon>Marinilabiliales</taxon>
        <taxon>Prolixibacteraceae</taxon>
        <taxon>Prolixibacter</taxon>
    </lineage>
</organism>
<dbReference type="Pfam" id="PF01223">
    <property type="entry name" value="Endonuclease_NS"/>
    <property type="match status" value="1"/>
</dbReference>
<accession>A0A5M4B1N0</accession>
<dbReference type="RefSeq" id="WP_027585364.1">
    <property type="nucleotide sequence ID" value="NZ_BLAX01000001.1"/>
</dbReference>
<feature type="binding site" evidence="9">
    <location>
        <position position="120"/>
    </location>
    <ligand>
        <name>Mg(2+)</name>
        <dbReference type="ChEBI" id="CHEBI:18420"/>
        <note>catalytic</note>
    </ligand>
</feature>
<evidence type="ECO:0000313" key="14">
    <source>
        <dbReference type="Proteomes" id="UP000391834"/>
    </source>
</evidence>
<dbReference type="SMART" id="SM00477">
    <property type="entry name" value="NUC"/>
    <property type="match status" value="1"/>
</dbReference>
<dbReference type="InterPro" id="IPR044925">
    <property type="entry name" value="His-Me_finger_sf"/>
</dbReference>
<dbReference type="EMBL" id="BLAX01000001">
    <property type="protein sequence ID" value="GET33848.1"/>
    <property type="molecule type" value="Genomic_DNA"/>
</dbReference>
<proteinExistence type="inferred from homology"/>
<evidence type="ECO:0000259" key="11">
    <source>
        <dbReference type="SMART" id="SM00477"/>
    </source>
</evidence>
<dbReference type="PANTHER" id="PTHR13966">
    <property type="entry name" value="ENDONUCLEASE RELATED"/>
    <property type="match status" value="1"/>
</dbReference>
<dbReference type="GO" id="GO:0004521">
    <property type="term" value="F:RNA endonuclease activity"/>
    <property type="evidence" value="ECO:0007669"/>
    <property type="project" value="TreeGrafter"/>
</dbReference>
<keyword evidence="3 10" id="KW-0540">Nuclease</keyword>
<comment type="cofactor">
    <cofactor evidence="1 10">
        <name>Mg(2+)</name>
        <dbReference type="ChEBI" id="CHEBI:18420"/>
    </cofactor>
</comment>
<dbReference type="AlphaFoldDB" id="A0A5M4B1N0"/>
<evidence type="ECO:0000256" key="8">
    <source>
        <dbReference type="PIRSR" id="PIRSR640255-1"/>
    </source>
</evidence>
<evidence type="ECO:0000256" key="9">
    <source>
        <dbReference type="PIRSR" id="PIRSR640255-2"/>
    </source>
</evidence>
<evidence type="ECO:0000256" key="2">
    <source>
        <dbReference type="ARBA" id="ARBA00010052"/>
    </source>
</evidence>
<dbReference type="EC" id="3.1.30.-" evidence="10"/>
<keyword evidence="5 10" id="KW-0255">Endonuclease</keyword>
<name>A0A5M4B1N0_9BACT</name>
<protein>
    <recommendedName>
        <fullName evidence="10">Endonuclease</fullName>
        <ecNumber evidence="10">3.1.30.-</ecNumber>
    </recommendedName>
</protein>
<dbReference type="GO" id="GO:0000014">
    <property type="term" value="F:single-stranded DNA endodeoxyribonuclease activity"/>
    <property type="evidence" value="ECO:0007669"/>
    <property type="project" value="TreeGrafter"/>
</dbReference>
<dbReference type="CDD" id="cd00091">
    <property type="entry name" value="NUC"/>
    <property type="match status" value="1"/>
</dbReference>
<comment type="caution">
    <text evidence="13">The sequence shown here is derived from an EMBL/GenBank/DDBJ whole genome shotgun (WGS) entry which is preliminary data.</text>
</comment>
<dbReference type="Proteomes" id="UP000391834">
    <property type="component" value="Unassembled WGS sequence"/>
</dbReference>
<feature type="active site" description="Proton acceptor" evidence="8">
    <location>
        <position position="89"/>
    </location>
</feature>
<evidence type="ECO:0000313" key="13">
    <source>
        <dbReference type="EMBL" id="GET33848.1"/>
    </source>
</evidence>
<dbReference type="InterPro" id="IPR018524">
    <property type="entry name" value="DNA/RNA_endonuclease_AS"/>
</dbReference>
<dbReference type="OrthoDB" id="9811262at2"/>
<dbReference type="GO" id="GO:0003676">
    <property type="term" value="F:nucleic acid binding"/>
    <property type="evidence" value="ECO:0007669"/>
    <property type="project" value="InterPro"/>
</dbReference>
<dbReference type="PANTHER" id="PTHR13966:SF5">
    <property type="entry name" value="ENDONUCLEASE G, MITOCHONDRIAL"/>
    <property type="match status" value="1"/>
</dbReference>
<comment type="similarity">
    <text evidence="2 10">Belongs to the DNA/RNA non-specific endonuclease family.</text>
</comment>